<keyword evidence="5" id="KW-0503">Monooxygenase</keyword>
<dbReference type="InterPro" id="IPR027417">
    <property type="entry name" value="P-loop_NTPase"/>
</dbReference>
<dbReference type="GO" id="GO:0071949">
    <property type="term" value="F:FAD binding"/>
    <property type="evidence" value="ECO:0007669"/>
    <property type="project" value="InterPro"/>
</dbReference>
<dbReference type="GeneID" id="30025204"/>
<accession>A0A162K4P6</accession>
<dbReference type="EMBL" id="AZHB01000037">
    <property type="protein sequence ID" value="OAA53298.1"/>
    <property type="molecule type" value="Genomic_DNA"/>
</dbReference>
<feature type="domain" description="FAD-binding" evidence="6">
    <location>
        <begin position="249"/>
        <end position="603"/>
    </location>
</feature>
<keyword evidence="3" id="KW-0274">FAD</keyword>
<dbReference type="OrthoDB" id="9993796at2759"/>
<dbReference type="InterPro" id="IPR050493">
    <property type="entry name" value="FAD-dep_Monooxygenase_BioMet"/>
</dbReference>
<dbReference type="Proteomes" id="UP000076744">
    <property type="component" value="Unassembled WGS sequence"/>
</dbReference>
<dbReference type="SUPFAM" id="SSF51905">
    <property type="entry name" value="FAD/NAD(P)-binding domain"/>
    <property type="match status" value="1"/>
</dbReference>
<sequence length="674" mass="74107">MGEMAQTSESDMILILGLPRTGTQSLKEALEILGHPPVYHMSEVPSHPTHYRLWSRLIERKVAQPDILLTAADFDPMLRDYPGGSSDVPSALFGLDLLHAYPRARVLITERDEAAWMDSMRRTLVIAHREHQARREEILRKGEAIDGLDEDKHGLRAGYHAWCWKDEFDTHGAAYWQRYQREVREAAAASRAQGDVLVFNPGDGWRPLCEFLGKPVPSGVEFPHEGNKSVWSTQARVIPSMAAPTTRSLQVVVVGAGPAGLCAAAALRQDGHGVTVLERQPSLQSRGNALVIQPAAVRALSHLRGAHAALAAASVRGSDALRYWSYRGDTPFAAVRMTGVRRFETDRPSVQRVMHEIAVRDGVEVSFGRNVERVEDSGDKATLWTSDGQAIESDLIVGADGIKSGIRKCLFPDRDTDPVPLRESIFLATLPLAEIRDDPALTAWLVPENTTHGTLGPGRFVLSRHLPGGKYGAQFIDVDHGPPGAVDGTWNTPADVPALRERFADFNDVTRAFLRRIESAERWQIAVGPELASWRSARGGRVVLLGDAAHAMVPHAAQGLSQGIEDGIGLARVLRGADQGRVGVATRAWEALRKPRAELFVQRSLNNARLRSLPDGAAQEARDAHIMRLASAKPAEAVDVKMDMKADQNSPEFIKWVREYDVVAEVDNIIRNRL</sequence>
<evidence type="ECO:0000256" key="4">
    <source>
        <dbReference type="ARBA" id="ARBA00023002"/>
    </source>
</evidence>
<keyword evidence="8" id="KW-1185">Reference proteome</keyword>
<dbReference type="Gene3D" id="3.40.50.300">
    <property type="entry name" value="P-loop containing nucleotide triphosphate hydrolases"/>
    <property type="match status" value="1"/>
</dbReference>
<evidence type="ECO:0000256" key="1">
    <source>
        <dbReference type="ARBA" id="ARBA00007992"/>
    </source>
</evidence>
<comment type="similarity">
    <text evidence="1">Belongs to the paxM FAD-dependent monooxygenase family.</text>
</comment>
<protein>
    <submittedName>
        <fullName evidence="7">FAD dependent oxidoreductase domain containing protein</fullName>
    </submittedName>
</protein>
<dbReference type="Gene3D" id="3.50.50.60">
    <property type="entry name" value="FAD/NAD(P)-binding domain"/>
    <property type="match status" value="1"/>
</dbReference>
<dbReference type="InterPro" id="IPR002938">
    <property type="entry name" value="FAD-bd"/>
</dbReference>
<dbReference type="InterPro" id="IPR036188">
    <property type="entry name" value="FAD/NAD-bd_sf"/>
</dbReference>
<proteinExistence type="inferred from homology"/>
<dbReference type="InterPro" id="IPR040632">
    <property type="entry name" value="Sulfotransfer_4"/>
</dbReference>
<evidence type="ECO:0000256" key="2">
    <source>
        <dbReference type="ARBA" id="ARBA00022630"/>
    </source>
</evidence>
<dbReference type="SUPFAM" id="SSF52540">
    <property type="entry name" value="P-loop containing nucleoside triphosphate hydrolases"/>
    <property type="match status" value="1"/>
</dbReference>
<evidence type="ECO:0000256" key="5">
    <source>
        <dbReference type="ARBA" id="ARBA00023033"/>
    </source>
</evidence>
<reference evidence="7 8" key="1">
    <citation type="journal article" date="2016" name="Genome Biol. Evol.">
        <title>Divergent and convergent evolution of fungal pathogenicity.</title>
        <authorList>
            <person name="Shang Y."/>
            <person name="Xiao G."/>
            <person name="Zheng P."/>
            <person name="Cen K."/>
            <person name="Zhan S."/>
            <person name="Wang C."/>
        </authorList>
    </citation>
    <scope>NUCLEOTIDE SEQUENCE [LARGE SCALE GENOMIC DNA]</scope>
    <source>
        <strain evidence="7 8">ARSEF 2679</strain>
    </source>
</reference>
<dbReference type="AlphaFoldDB" id="A0A162K4P6"/>
<dbReference type="PANTHER" id="PTHR13789">
    <property type="entry name" value="MONOOXYGENASE"/>
    <property type="match status" value="1"/>
</dbReference>
<dbReference type="Pfam" id="PF01494">
    <property type="entry name" value="FAD_binding_3"/>
    <property type="match status" value="1"/>
</dbReference>
<evidence type="ECO:0000313" key="7">
    <source>
        <dbReference type="EMBL" id="OAA53298.1"/>
    </source>
</evidence>
<keyword evidence="4" id="KW-0560">Oxidoreductase</keyword>
<evidence type="ECO:0000259" key="6">
    <source>
        <dbReference type="Pfam" id="PF01494"/>
    </source>
</evidence>
<dbReference type="Pfam" id="PF17784">
    <property type="entry name" value="Sulfotransfer_4"/>
    <property type="match status" value="1"/>
</dbReference>
<gene>
    <name evidence="7" type="ORF">ISF_08912</name>
</gene>
<evidence type="ECO:0000313" key="8">
    <source>
        <dbReference type="Proteomes" id="UP000076744"/>
    </source>
</evidence>
<comment type="caution">
    <text evidence="7">The sequence shown here is derived from an EMBL/GenBank/DDBJ whole genome shotgun (WGS) entry which is preliminary data.</text>
</comment>
<dbReference type="STRING" id="1081104.A0A162K4P6"/>
<evidence type="ECO:0000256" key="3">
    <source>
        <dbReference type="ARBA" id="ARBA00022827"/>
    </source>
</evidence>
<organism evidence="7 8">
    <name type="scientific">Cordyceps fumosorosea (strain ARSEF 2679)</name>
    <name type="common">Isaria fumosorosea</name>
    <dbReference type="NCBI Taxonomy" id="1081104"/>
    <lineage>
        <taxon>Eukaryota</taxon>
        <taxon>Fungi</taxon>
        <taxon>Dikarya</taxon>
        <taxon>Ascomycota</taxon>
        <taxon>Pezizomycotina</taxon>
        <taxon>Sordariomycetes</taxon>
        <taxon>Hypocreomycetidae</taxon>
        <taxon>Hypocreales</taxon>
        <taxon>Cordycipitaceae</taxon>
        <taxon>Cordyceps</taxon>
    </lineage>
</organism>
<keyword evidence="2" id="KW-0285">Flavoprotein</keyword>
<dbReference type="RefSeq" id="XP_018700351.1">
    <property type="nucleotide sequence ID" value="XM_018852515.1"/>
</dbReference>
<name>A0A162K4P6_CORFA</name>
<dbReference type="PRINTS" id="PR00420">
    <property type="entry name" value="RNGMNOXGNASE"/>
</dbReference>
<dbReference type="PANTHER" id="PTHR13789:SF309">
    <property type="entry name" value="PUTATIVE (AFU_ORTHOLOGUE AFUA_6G14510)-RELATED"/>
    <property type="match status" value="1"/>
</dbReference>
<dbReference type="GO" id="GO:0004497">
    <property type="term" value="F:monooxygenase activity"/>
    <property type="evidence" value="ECO:0007669"/>
    <property type="project" value="UniProtKB-KW"/>
</dbReference>